<sequence>MRRHRRRTALLATVALLGTAAAWAAAPSGGVAGLRAVPPADCAALGRPAGTGFYEPNAPYADPRDDRADWRLATPEARGLSSARLRAAGAALAGRPGVRSLLVLRGGALVYERYLHGGRRDRSTNVHSASKSMLQALTGIAIARGDLAGPDVPLADALPGYLPAGSPKGAITVRRLLTMTSGLAWTEDRTEHRIAARPDWVRAILDQPYRAGEPFTYSTGNTHVLSAVLQRATGMSTCAFAGRYLFGPLGITPEHWPRDPRGVYAGGFNLYLTPRELAKFGQLYLDGGRWRGRRVVPAATVRQASAVTTPRAGGPYGYAAGWWATTVRGQRVALAWGWGGQYVAVLPGAGLVVSVTQDTRGDPHAVEARELDIRAFLARYVLPALRPGMDTPRG</sequence>
<proteinExistence type="predicted"/>
<reference evidence="3" key="1">
    <citation type="journal article" date="2014" name="Int. J. Syst. Evol. Microbiol.">
        <title>Complete genome sequence of Corynebacterium casei LMG S-19264T (=DSM 44701T), isolated from a smear-ripened cheese.</title>
        <authorList>
            <consortium name="US DOE Joint Genome Institute (JGI-PGF)"/>
            <person name="Walter F."/>
            <person name="Albersmeier A."/>
            <person name="Kalinowski J."/>
            <person name="Ruckert C."/>
        </authorList>
    </citation>
    <scope>NUCLEOTIDE SEQUENCE</scope>
    <source>
        <strain evidence="3">JCM 3090</strain>
    </source>
</reference>
<comment type="caution">
    <text evidence="3">The sequence shown here is derived from an EMBL/GenBank/DDBJ whole genome shotgun (WGS) entry which is preliminary data.</text>
</comment>
<reference evidence="3" key="2">
    <citation type="submission" date="2020-09" db="EMBL/GenBank/DDBJ databases">
        <authorList>
            <person name="Sun Q."/>
            <person name="Ohkuma M."/>
        </authorList>
    </citation>
    <scope>NUCLEOTIDE SEQUENCE</scope>
    <source>
        <strain evidence="3">JCM 3090</strain>
    </source>
</reference>
<feature type="chain" id="PRO_5035268279" evidence="1">
    <location>
        <begin position="25"/>
        <end position="394"/>
    </location>
</feature>
<accession>A0A8J3B6J0</accession>
<dbReference type="EMBL" id="BMQB01000001">
    <property type="protein sequence ID" value="GGJ74682.1"/>
    <property type="molecule type" value="Genomic_DNA"/>
</dbReference>
<dbReference type="Gene3D" id="3.40.710.10">
    <property type="entry name" value="DD-peptidase/beta-lactamase superfamily"/>
    <property type="match status" value="1"/>
</dbReference>
<evidence type="ECO:0000259" key="2">
    <source>
        <dbReference type="Pfam" id="PF00144"/>
    </source>
</evidence>
<dbReference type="InterPro" id="IPR012338">
    <property type="entry name" value="Beta-lactam/transpept-like"/>
</dbReference>
<protein>
    <submittedName>
        <fullName evidence="3">Serine hydrolase</fullName>
    </submittedName>
</protein>
<evidence type="ECO:0000313" key="3">
    <source>
        <dbReference type="EMBL" id="GGJ74682.1"/>
    </source>
</evidence>
<feature type="signal peptide" evidence="1">
    <location>
        <begin position="1"/>
        <end position="24"/>
    </location>
</feature>
<keyword evidence="4" id="KW-1185">Reference proteome</keyword>
<dbReference type="InterPro" id="IPR001466">
    <property type="entry name" value="Beta-lactam-related"/>
</dbReference>
<evidence type="ECO:0000256" key="1">
    <source>
        <dbReference type="SAM" id="SignalP"/>
    </source>
</evidence>
<dbReference type="SUPFAM" id="SSF56601">
    <property type="entry name" value="beta-lactamase/transpeptidase-like"/>
    <property type="match status" value="1"/>
</dbReference>
<keyword evidence="1" id="KW-0732">Signal</keyword>
<dbReference type="Pfam" id="PF00144">
    <property type="entry name" value="Beta-lactamase"/>
    <property type="match status" value="1"/>
</dbReference>
<keyword evidence="3" id="KW-0378">Hydrolase</keyword>
<name>A0A8J3B6J0_9ACTN</name>
<gene>
    <name evidence="3" type="ORF">GCM10010123_00780</name>
</gene>
<dbReference type="GO" id="GO:0016787">
    <property type="term" value="F:hydrolase activity"/>
    <property type="evidence" value="ECO:0007669"/>
    <property type="project" value="UniProtKB-KW"/>
</dbReference>
<organism evidence="3 4">
    <name type="scientific">Pilimelia anulata</name>
    <dbReference type="NCBI Taxonomy" id="53371"/>
    <lineage>
        <taxon>Bacteria</taxon>
        <taxon>Bacillati</taxon>
        <taxon>Actinomycetota</taxon>
        <taxon>Actinomycetes</taxon>
        <taxon>Micromonosporales</taxon>
        <taxon>Micromonosporaceae</taxon>
        <taxon>Pilimelia</taxon>
    </lineage>
</organism>
<feature type="domain" description="Beta-lactamase-related" evidence="2">
    <location>
        <begin position="94"/>
        <end position="369"/>
    </location>
</feature>
<dbReference type="PANTHER" id="PTHR43283:SF7">
    <property type="entry name" value="BETA-LACTAMASE-RELATED DOMAIN-CONTAINING PROTEIN"/>
    <property type="match status" value="1"/>
</dbReference>
<evidence type="ECO:0000313" key="4">
    <source>
        <dbReference type="Proteomes" id="UP000649739"/>
    </source>
</evidence>
<dbReference type="Proteomes" id="UP000649739">
    <property type="component" value="Unassembled WGS sequence"/>
</dbReference>
<dbReference type="AlphaFoldDB" id="A0A8J3B6J0"/>
<dbReference type="PANTHER" id="PTHR43283">
    <property type="entry name" value="BETA-LACTAMASE-RELATED"/>
    <property type="match status" value="1"/>
</dbReference>
<dbReference type="InterPro" id="IPR050789">
    <property type="entry name" value="Diverse_Enzym_Activities"/>
</dbReference>
<dbReference type="RefSeq" id="WP_189167975.1">
    <property type="nucleotide sequence ID" value="NZ_BMQB01000001.1"/>
</dbReference>